<accession>A0AAD5YLJ7</accession>
<name>A0AAD5YLJ7_9APHY</name>
<evidence type="ECO:0000313" key="2">
    <source>
        <dbReference type="Proteomes" id="UP001212997"/>
    </source>
</evidence>
<sequence>MASKKTQSSPYKSDLWTSLPPGINLKHSPGAPLASNLSRVNGTDSLAPGIFCAMDIIPGQTKSLDLALDKSLQLQQRSWDTLSPDHCPVYPTPDINSRVPFIELESEMQLYFKHSNKSALTTWSSKHADEQLKKILNFCAVAYSTSKEAWEKSGEFVVTQFMSAILSDIRLSRSVAYLILDVIRYCNNPKIVQDLRRAIAIQAIGSFNHLWFRDTFCYTGWLANGELAEFSKAFSLERQSRLNIAAFVGDLFAIGVITPHDMCGVITSLTEKLQYEIQYWGLRLLLLHAGHTVATPLRTGCLLKAEEAVLGKLPKRLENGFELYMARWINEIARLIDRLLDETKKWPTYDAESKPDWHRRHYIDKDLSPEAVFGNWEPLL</sequence>
<protein>
    <submittedName>
        <fullName evidence="1">Uncharacterized protein</fullName>
    </submittedName>
</protein>
<dbReference type="EMBL" id="JANAWD010000016">
    <property type="protein sequence ID" value="KAJ3491176.1"/>
    <property type="molecule type" value="Genomic_DNA"/>
</dbReference>
<evidence type="ECO:0000313" key="1">
    <source>
        <dbReference type="EMBL" id="KAJ3491176.1"/>
    </source>
</evidence>
<organism evidence="1 2">
    <name type="scientific">Meripilus lineatus</name>
    <dbReference type="NCBI Taxonomy" id="2056292"/>
    <lineage>
        <taxon>Eukaryota</taxon>
        <taxon>Fungi</taxon>
        <taxon>Dikarya</taxon>
        <taxon>Basidiomycota</taxon>
        <taxon>Agaricomycotina</taxon>
        <taxon>Agaricomycetes</taxon>
        <taxon>Polyporales</taxon>
        <taxon>Meripilaceae</taxon>
        <taxon>Meripilus</taxon>
    </lineage>
</organism>
<gene>
    <name evidence="1" type="ORF">NLI96_g908</name>
</gene>
<dbReference type="AlphaFoldDB" id="A0AAD5YLJ7"/>
<comment type="caution">
    <text evidence="1">The sequence shown here is derived from an EMBL/GenBank/DDBJ whole genome shotgun (WGS) entry which is preliminary data.</text>
</comment>
<reference evidence="1" key="1">
    <citation type="submission" date="2022-07" db="EMBL/GenBank/DDBJ databases">
        <title>Genome Sequence of Physisporinus lineatus.</title>
        <authorList>
            <person name="Buettner E."/>
        </authorList>
    </citation>
    <scope>NUCLEOTIDE SEQUENCE</scope>
    <source>
        <strain evidence="1">VT162</strain>
    </source>
</reference>
<proteinExistence type="predicted"/>
<keyword evidence="2" id="KW-1185">Reference proteome</keyword>
<dbReference type="Proteomes" id="UP001212997">
    <property type="component" value="Unassembled WGS sequence"/>
</dbReference>